<dbReference type="AlphaFoldDB" id="A0ABD0RQ77"/>
<feature type="non-terminal residue" evidence="1">
    <location>
        <position position="51"/>
    </location>
</feature>
<protein>
    <submittedName>
        <fullName evidence="1">Uncharacterized protein</fullName>
    </submittedName>
</protein>
<feature type="non-terminal residue" evidence="1">
    <location>
        <position position="1"/>
    </location>
</feature>
<evidence type="ECO:0000313" key="2">
    <source>
        <dbReference type="Proteomes" id="UP001529510"/>
    </source>
</evidence>
<keyword evidence="2" id="KW-1185">Reference proteome</keyword>
<dbReference type="Proteomes" id="UP001529510">
    <property type="component" value="Unassembled WGS sequence"/>
</dbReference>
<evidence type="ECO:0000313" key="1">
    <source>
        <dbReference type="EMBL" id="KAL0199998.1"/>
    </source>
</evidence>
<name>A0ABD0RQ77_CIRMR</name>
<proteinExistence type="predicted"/>
<sequence length="51" mass="5689">EYEQLAAQLNGANTELKDKVRTISQAAAKEKIVKQAEEHAENMHKLAKALQ</sequence>
<dbReference type="EMBL" id="JAMKFB020000002">
    <property type="protein sequence ID" value="KAL0199998.1"/>
    <property type="molecule type" value="Genomic_DNA"/>
</dbReference>
<organism evidence="1 2">
    <name type="scientific">Cirrhinus mrigala</name>
    <name type="common">Mrigala</name>
    <dbReference type="NCBI Taxonomy" id="683832"/>
    <lineage>
        <taxon>Eukaryota</taxon>
        <taxon>Metazoa</taxon>
        <taxon>Chordata</taxon>
        <taxon>Craniata</taxon>
        <taxon>Vertebrata</taxon>
        <taxon>Euteleostomi</taxon>
        <taxon>Actinopterygii</taxon>
        <taxon>Neopterygii</taxon>
        <taxon>Teleostei</taxon>
        <taxon>Ostariophysi</taxon>
        <taxon>Cypriniformes</taxon>
        <taxon>Cyprinidae</taxon>
        <taxon>Labeoninae</taxon>
        <taxon>Labeonini</taxon>
        <taxon>Cirrhinus</taxon>
    </lineage>
</organism>
<gene>
    <name evidence="1" type="ORF">M9458_003185</name>
</gene>
<comment type="caution">
    <text evidence="1">The sequence shown here is derived from an EMBL/GenBank/DDBJ whole genome shotgun (WGS) entry which is preliminary data.</text>
</comment>
<reference evidence="1 2" key="1">
    <citation type="submission" date="2024-05" db="EMBL/GenBank/DDBJ databases">
        <title>Genome sequencing and assembly of Indian major carp, Cirrhinus mrigala (Hamilton, 1822).</title>
        <authorList>
            <person name="Mohindra V."/>
            <person name="Chowdhury L.M."/>
            <person name="Lal K."/>
            <person name="Jena J.K."/>
        </authorList>
    </citation>
    <scope>NUCLEOTIDE SEQUENCE [LARGE SCALE GENOMIC DNA]</scope>
    <source>
        <strain evidence="1">CM1030</strain>
        <tissue evidence="1">Blood</tissue>
    </source>
</reference>
<accession>A0ABD0RQ77</accession>